<dbReference type="EMBL" id="BK015911">
    <property type="protein sequence ID" value="DAF84876.1"/>
    <property type="molecule type" value="Genomic_DNA"/>
</dbReference>
<sequence length="44" mass="4850">MCFCSTCSSSSTSKLLPAMRHLPRHPADRSPSGGRRRFLDAQSL</sequence>
<feature type="compositionally biased region" description="Low complexity" evidence="1">
    <location>
        <begin position="1"/>
        <end position="13"/>
    </location>
</feature>
<feature type="region of interest" description="Disordered" evidence="1">
    <location>
        <begin position="1"/>
        <end position="44"/>
    </location>
</feature>
<organism evidence="2">
    <name type="scientific">Siphoviridae sp. ctTkm23</name>
    <dbReference type="NCBI Taxonomy" id="2825522"/>
    <lineage>
        <taxon>Viruses</taxon>
        <taxon>Duplodnaviria</taxon>
        <taxon>Heunggongvirae</taxon>
        <taxon>Uroviricota</taxon>
        <taxon>Caudoviricetes</taxon>
    </lineage>
</organism>
<evidence type="ECO:0000313" key="2">
    <source>
        <dbReference type="EMBL" id="DAF84876.1"/>
    </source>
</evidence>
<reference evidence="2" key="1">
    <citation type="journal article" date="2021" name="Proc. Natl. Acad. Sci. U.S.A.">
        <title>A Catalog of Tens of Thousands of Viruses from Human Metagenomes Reveals Hidden Associations with Chronic Diseases.</title>
        <authorList>
            <person name="Tisza M.J."/>
            <person name="Buck C.B."/>
        </authorList>
    </citation>
    <scope>NUCLEOTIDE SEQUENCE</scope>
    <source>
        <strain evidence="2">CtTkm23</strain>
    </source>
</reference>
<name>A0A8S5TRN5_9CAUD</name>
<protein>
    <submittedName>
        <fullName evidence="2">Uncharacterized protein</fullName>
    </submittedName>
</protein>
<accession>A0A8S5TRN5</accession>
<proteinExistence type="predicted"/>
<evidence type="ECO:0000256" key="1">
    <source>
        <dbReference type="SAM" id="MobiDB-lite"/>
    </source>
</evidence>